<accession>A0A4Q7X9H3</accession>
<evidence type="ECO:0000256" key="2">
    <source>
        <dbReference type="SAM" id="Phobius"/>
    </source>
</evidence>
<evidence type="ECO:0008006" key="5">
    <source>
        <dbReference type="Google" id="ProtNLM"/>
    </source>
</evidence>
<evidence type="ECO:0000313" key="4">
    <source>
        <dbReference type="Proteomes" id="UP000292027"/>
    </source>
</evidence>
<reference evidence="3 4" key="1">
    <citation type="journal article" date="2015" name="Stand. Genomic Sci.">
        <title>Genomic Encyclopedia of Bacterial and Archaeal Type Strains, Phase III: the genomes of soil and plant-associated and newly described type strains.</title>
        <authorList>
            <person name="Whitman W.B."/>
            <person name="Woyke T."/>
            <person name="Klenk H.P."/>
            <person name="Zhou Y."/>
            <person name="Lilburn T.G."/>
            <person name="Beck B.J."/>
            <person name="De Vos P."/>
            <person name="Vandamme P."/>
            <person name="Eisen J.A."/>
            <person name="Garrity G."/>
            <person name="Hugenholtz P."/>
            <person name="Kyrpides N.C."/>
        </authorList>
    </citation>
    <scope>NUCLEOTIDE SEQUENCE [LARGE SCALE GENOMIC DNA]</scope>
    <source>
        <strain evidence="3 4">VKM Ac-2540</strain>
    </source>
</reference>
<name>A0A4Q7X9H3_9ACTN</name>
<keyword evidence="2" id="KW-1133">Transmembrane helix</keyword>
<keyword evidence="2" id="KW-0472">Membrane</keyword>
<feature type="compositionally biased region" description="Basic and acidic residues" evidence="1">
    <location>
        <begin position="58"/>
        <end position="71"/>
    </location>
</feature>
<proteinExistence type="predicted"/>
<gene>
    <name evidence="3" type="ORF">EV645_2042</name>
</gene>
<protein>
    <recommendedName>
        <fullName evidence="5">Secreted protein</fullName>
    </recommendedName>
</protein>
<feature type="region of interest" description="Disordered" evidence="1">
    <location>
        <begin position="56"/>
        <end position="78"/>
    </location>
</feature>
<keyword evidence="2" id="KW-0812">Transmembrane</keyword>
<keyword evidence="4" id="KW-1185">Reference proteome</keyword>
<evidence type="ECO:0000313" key="3">
    <source>
        <dbReference type="EMBL" id="RZU19822.1"/>
    </source>
</evidence>
<dbReference type="AlphaFoldDB" id="A0A4Q7X9H3"/>
<dbReference type="Proteomes" id="UP000292027">
    <property type="component" value="Unassembled WGS sequence"/>
</dbReference>
<organism evidence="3 4">
    <name type="scientific">Kribbella rubisoli</name>
    <dbReference type="NCBI Taxonomy" id="3075929"/>
    <lineage>
        <taxon>Bacteria</taxon>
        <taxon>Bacillati</taxon>
        <taxon>Actinomycetota</taxon>
        <taxon>Actinomycetes</taxon>
        <taxon>Propionibacteriales</taxon>
        <taxon>Kribbellaceae</taxon>
        <taxon>Kribbella</taxon>
    </lineage>
</organism>
<comment type="caution">
    <text evidence="3">The sequence shown here is derived from an EMBL/GenBank/DDBJ whole genome shotgun (WGS) entry which is preliminary data.</text>
</comment>
<sequence>MAQYGGRMAYVVFIGGLVVVLAGLTWFASWAKRRGHGSGVAGALAAYDEAYRTTAHQSHHELRQQADRKSESGSPDDL</sequence>
<feature type="transmembrane region" description="Helical" evidence="2">
    <location>
        <begin position="6"/>
        <end position="28"/>
    </location>
</feature>
<evidence type="ECO:0000256" key="1">
    <source>
        <dbReference type="SAM" id="MobiDB-lite"/>
    </source>
</evidence>
<dbReference type="EMBL" id="SHKR01000011">
    <property type="protein sequence ID" value="RZU19822.1"/>
    <property type="molecule type" value="Genomic_DNA"/>
</dbReference>